<organism evidence="8">
    <name type="scientific">marine metagenome</name>
    <dbReference type="NCBI Taxonomy" id="408172"/>
    <lineage>
        <taxon>unclassified sequences</taxon>
        <taxon>metagenomes</taxon>
        <taxon>ecological metagenomes</taxon>
    </lineage>
</organism>
<evidence type="ECO:0000256" key="6">
    <source>
        <dbReference type="SAM" id="Phobius"/>
    </source>
</evidence>
<dbReference type="GO" id="GO:0005886">
    <property type="term" value="C:plasma membrane"/>
    <property type="evidence" value="ECO:0007669"/>
    <property type="project" value="UniProtKB-SubCell"/>
</dbReference>
<dbReference type="InterPro" id="IPR036259">
    <property type="entry name" value="MFS_trans_sf"/>
</dbReference>
<feature type="transmembrane region" description="Helical" evidence="6">
    <location>
        <begin position="134"/>
        <end position="154"/>
    </location>
</feature>
<name>A0A381WLW1_9ZZZZ</name>
<dbReference type="InterPro" id="IPR050189">
    <property type="entry name" value="MFS_Efflux_Transporters"/>
</dbReference>
<feature type="transmembrane region" description="Helical" evidence="6">
    <location>
        <begin position="160"/>
        <end position="181"/>
    </location>
</feature>
<keyword evidence="4 6" id="KW-1133">Transmembrane helix</keyword>
<evidence type="ECO:0000256" key="2">
    <source>
        <dbReference type="ARBA" id="ARBA00022475"/>
    </source>
</evidence>
<feature type="transmembrane region" description="Helical" evidence="6">
    <location>
        <begin position="243"/>
        <end position="265"/>
    </location>
</feature>
<feature type="transmembrane region" description="Helical" evidence="6">
    <location>
        <begin position="48"/>
        <end position="68"/>
    </location>
</feature>
<feature type="transmembrane region" description="Helical" evidence="6">
    <location>
        <begin position="99"/>
        <end position="122"/>
    </location>
</feature>
<dbReference type="Pfam" id="PF07690">
    <property type="entry name" value="MFS_1"/>
    <property type="match status" value="1"/>
</dbReference>
<dbReference type="InterPro" id="IPR011701">
    <property type="entry name" value="MFS"/>
</dbReference>
<dbReference type="PROSITE" id="PS50850">
    <property type="entry name" value="MFS"/>
    <property type="match status" value="1"/>
</dbReference>
<evidence type="ECO:0000256" key="4">
    <source>
        <dbReference type="ARBA" id="ARBA00022989"/>
    </source>
</evidence>
<dbReference type="Gene3D" id="1.20.1250.20">
    <property type="entry name" value="MFS general substrate transporter like domains"/>
    <property type="match status" value="1"/>
</dbReference>
<proteinExistence type="predicted"/>
<dbReference type="PANTHER" id="PTHR43124:SF10">
    <property type="entry name" value="PURINE EFFLUX PUMP PBUE"/>
    <property type="match status" value="1"/>
</dbReference>
<evidence type="ECO:0000256" key="3">
    <source>
        <dbReference type="ARBA" id="ARBA00022692"/>
    </source>
</evidence>
<comment type="subcellular location">
    <subcellularLocation>
        <location evidence="1">Cell membrane</location>
        <topology evidence="1">Multi-pass membrane protein</topology>
    </subcellularLocation>
</comment>
<evidence type="ECO:0000256" key="5">
    <source>
        <dbReference type="ARBA" id="ARBA00023136"/>
    </source>
</evidence>
<feature type="domain" description="Major facilitator superfamily (MFS) profile" evidence="7">
    <location>
        <begin position="9"/>
        <end position="380"/>
    </location>
</feature>
<evidence type="ECO:0000256" key="1">
    <source>
        <dbReference type="ARBA" id="ARBA00004651"/>
    </source>
</evidence>
<dbReference type="PANTHER" id="PTHR43124">
    <property type="entry name" value="PURINE EFFLUX PUMP PBUE"/>
    <property type="match status" value="1"/>
</dbReference>
<keyword evidence="3 6" id="KW-0812">Transmembrane</keyword>
<reference evidence="8" key="1">
    <citation type="submission" date="2018-05" db="EMBL/GenBank/DDBJ databases">
        <authorList>
            <person name="Lanie J.A."/>
            <person name="Ng W.-L."/>
            <person name="Kazmierczak K.M."/>
            <person name="Andrzejewski T.M."/>
            <person name="Davidsen T.M."/>
            <person name="Wayne K.J."/>
            <person name="Tettelin H."/>
            <person name="Glass J.I."/>
            <person name="Rusch D."/>
            <person name="Podicherti R."/>
            <person name="Tsui H.-C.T."/>
            <person name="Winkler M.E."/>
        </authorList>
    </citation>
    <scope>NUCLEOTIDE SEQUENCE</scope>
</reference>
<dbReference type="AlphaFoldDB" id="A0A381WLW1"/>
<feature type="transmembrane region" description="Helical" evidence="6">
    <location>
        <begin position="356"/>
        <end position="376"/>
    </location>
</feature>
<feature type="transmembrane region" description="Helical" evidence="6">
    <location>
        <begin position="208"/>
        <end position="228"/>
    </location>
</feature>
<dbReference type="EMBL" id="UINC01012218">
    <property type="protein sequence ID" value="SVA53474.1"/>
    <property type="molecule type" value="Genomic_DNA"/>
</dbReference>
<feature type="transmembrane region" description="Helical" evidence="6">
    <location>
        <begin position="297"/>
        <end position="316"/>
    </location>
</feature>
<evidence type="ECO:0000259" key="7">
    <source>
        <dbReference type="PROSITE" id="PS50850"/>
    </source>
</evidence>
<feature type="transmembrane region" description="Helical" evidence="6">
    <location>
        <begin position="272"/>
        <end position="291"/>
    </location>
</feature>
<feature type="transmembrane region" description="Helical" evidence="6">
    <location>
        <begin position="75"/>
        <end position="93"/>
    </location>
</feature>
<evidence type="ECO:0000313" key="8">
    <source>
        <dbReference type="EMBL" id="SVA53474.1"/>
    </source>
</evidence>
<protein>
    <recommendedName>
        <fullName evidence="7">Major facilitator superfamily (MFS) profile domain-containing protein</fullName>
    </recommendedName>
</protein>
<keyword evidence="2" id="KW-1003">Cell membrane</keyword>
<accession>A0A381WLW1</accession>
<sequence>MKTGINQLTTILAAAGIISLSVLYFNISPVVVGAAADHRGFSNQQLGMLMVPGMSVQAIVSLLLSFWVRKINWKLLLLFGGACAFAGYIFAAFTTSFTMLLLASGIAGVGGGLLYCISMAYLGAAKNPDRGFGFSQLFQSVTMMIALYAVPIWISPNWGLTGVFMFLAMGIALAVALIAYIPNGWEPTTEIGAQHNNQTIDNMKLSPAIMAMAALFIFNLGLNGFWVFYERIATNIGYTTESIAITLSTSVGIGTLGAFLPILVYNRINRNSMIIAIGLIFILVMVGLITIFNESLFWVLSMLFQACWAAILAYMYASIAAEDRYGKIVILIPAVYAISSVIASAAAGFVYNYGHIVFLAYTTSMVLVSMMFWAALRKRQITT</sequence>
<dbReference type="SUPFAM" id="SSF103473">
    <property type="entry name" value="MFS general substrate transporter"/>
    <property type="match status" value="1"/>
</dbReference>
<dbReference type="InterPro" id="IPR020846">
    <property type="entry name" value="MFS_dom"/>
</dbReference>
<keyword evidence="5 6" id="KW-0472">Membrane</keyword>
<gene>
    <name evidence="8" type="ORF">METZ01_LOCUS106328</name>
</gene>
<feature type="transmembrane region" description="Helical" evidence="6">
    <location>
        <begin position="12"/>
        <end position="36"/>
    </location>
</feature>
<dbReference type="GO" id="GO:0022857">
    <property type="term" value="F:transmembrane transporter activity"/>
    <property type="evidence" value="ECO:0007669"/>
    <property type="project" value="InterPro"/>
</dbReference>
<feature type="transmembrane region" description="Helical" evidence="6">
    <location>
        <begin position="328"/>
        <end position="350"/>
    </location>
</feature>